<feature type="region of interest" description="Disordered" evidence="1">
    <location>
        <begin position="1100"/>
        <end position="1134"/>
    </location>
</feature>
<accession>A0A9P7VI71</accession>
<evidence type="ECO:0000313" key="2">
    <source>
        <dbReference type="EMBL" id="KAG7440399.1"/>
    </source>
</evidence>
<dbReference type="GeneID" id="66109757"/>
<proteinExistence type="predicted"/>
<gene>
    <name evidence="2" type="ORF">BT62DRAFT_938077</name>
</gene>
<keyword evidence="3" id="KW-1185">Reference proteome</keyword>
<sequence length="1134" mass="125649">MPPTAALKLHHVALDSHWPVEVHQISTLFSNPVPHLKFSETYPGMTSLFTDLFKELRSATSTGLSTVEPESQPLLGFLDIILETVSSLRRMQQDPHPFTMPIWSTLVRALCYTCFNDVEIYNDTPFILPRNFVESVCDGHALMLVSFLYKNTLLSMSHSDAAPGESPCHQSNHSNEHPLESGVVLTDEEGSELVSDGNAPEVEPNTWTFSSESDRGFGGDIFDEPDSALFGDLSESEEWPCHNLSPSSSTRSLDMSFQAHVLLGKGRRMDAVLPVICIADRENIMALIASVAYQRRVWGIEEPIVGVILTKDGFSAQVILGWTNPPDTGSDSESPDDNMSDDLPMVHIAYSDAACAASGIFNLTDPISTLSFVQFIIQVRDHYNKIVLECCKPGMPANSPISWRSDLIDPSCLSDWGERGEEAVASWIQSLRTSSVDTNDDPPPYPVTPPPTQQFHHITMLDPNESRKKPVRGRQPHSIPTEAMIPTQSKNDKHSSRKGSTSTSTSSALKSKPSGLNAPSLNNSVQSASISIYSCSRFANKVGNGIGLTMPLSITTYTYDRYIFSVRAAILLNIDNFKNQQHVNEYTKLYETLTCFVDPGWQSMGQLPVVEGSYLKAINECFWEQLMTVRQRSPDSNLPKIKPSHQTAVSERLSLFFWATLGAFSRGQRKSVNEAESRLQWDTLLFHVLNSIDSDVIHVRPLFERTILLSRNRLVDELCSKSVKDVRASAIDRAKDYYDLCWASGSASAFPGNHTELDVIRSQEHAALNVARYLLQQTSHLFPETAPEPQAIVHRASGEPHTGKCDAVVVLTADDLLLPSTDCKIPEFITVPQDDSPGLFPKPQEEERDGQVLLVPSSQRAAATPPRSDKEQPVSSEGPTDEPVTLDIFKVDLKSSSNSFLTAFSETGCVVGSDGKRSTDIRQLHEKIEKIGKAVPAELLSKILFAILVVEHKRPHDDAAKPLNQARAYVDAAVRLLQAHGITGLPVFALATNGNDGVVLMAWHGKTTEKVYLVDRSVQRFDISSPVEVFHFATFLLRLRDYYVEHFKMHPGHIEAAKSAAQEMAMKAEKKLREAKAQAKEDGLDPDKVEVHIDWGWWKSAQTPRPPRSKESGKEGSKSKLEKVAEELGNLHLR</sequence>
<name>A0A9P7VI71_9AGAR</name>
<feature type="region of interest" description="Disordered" evidence="1">
    <location>
        <begin position="857"/>
        <end position="883"/>
    </location>
</feature>
<dbReference type="OrthoDB" id="2919059at2759"/>
<feature type="compositionally biased region" description="Basic and acidic residues" evidence="1">
    <location>
        <begin position="1108"/>
        <end position="1126"/>
    </location>
</feature>
<evidence type="ECO:0000256" key="1">
    <source>
        <dbReference type="SAM" id="MobiDB-lite"/>
    </source>
</evidence>
<evidence type="ECO:0000313" key="3">
    <source>
        <dbReference type="Proteomes" id="UP000812287"/>
    </source>
</evidence>
<organism evidence="2 3">
    <name type="scientific">Guyanagaster necrorhizus</name>
    <dbReference type="NCBI Taxonomy" id="856835"/>
    <lineage>
        <taxon>Eukaryota</taxon>
        <taxon>Fungi</taxon>
        <taxon>Dikarya</taxon>
        <taxon>Basidiomycota</taxon>
        <taxon>Agaricomycotina</taxon>
        <taxon>Agaricomycetes</taxon>
        <taxon>Agaricomycetidae</taxon>
        <taxon>Agaricales</taxon>
        <taxon>Marasmiineae</taxon>
        <taxon>Physalacriaceae</taxon>
        <taxon>Guyanagaster</taxon>
    </lineage>
</organism>
<feature type="region of interest" description="Disordered" evidence="1">
    <location>
        <begin position="188"/>
        <end position="209"/>
    </location>
</feature>
<reference evidence="2" key="1">
    <citation type="submission" date="2020-11" db="EMBL/GenBank/DDBJ databases">
        <title>Adaptations for nitrogen fixation in a non-lichenized fungal sporocarp promotes dispersal by wood-feeding termites.</title>
        <authorList>
            <consortium name="DOE Joint Genome Institute"/>
            <person name="Koch R.A."/>
            <person name="Yoon G."/>
            <person name="Arayal U."/>
            <person name="Lail K."/>
            <person name="Amirebrahimi M."/>
            <person name="Labutti K."/>
            <person name="Lipzen A."/>
            <person name="Riley R."/>
            <person name="Barry K."/>
            <person name="Henrissat B."/>
            <person name="Grigoriev I.V."/>
            <person name="Herr J.R."/>
            <person name="Aime M.C."/>
        </authorList>
    </citation>
    <scope>NUCLEOTIDE SEQUENCE</scope>
    <source>
        <strain evidence="2">MCA 3950</strain>
    </source>
</reference>
<feature type="compositionally biased region" description="Low complexity" evidence="1">
    <location>
        <begin position="498"/>
        <end position="514"/>
    </location>
</feature>
<feature type="region of interest" description="Disordered" evidence="1">
    <location>
        <begin position="434"/>
        <end position="521"/>
    </location>
</feature>
<comment type="caution">
    <text evidence="2">The sequence shown here is derived from an EMBL/GenBank/DDBJ whole genome shotgun (WGS) entry which is preliminary data.</text>
</comment>
<dbReference type="AlphaFoldDB" id="A0A9P7VI71"/>
<dbReference type="RefSeq" id="XP_043033899.1">
    <property type="nucleotide sequence ID" value="XM_043187460.1"/>
</dbReference>
<dbReference type="Proteomes" id="UP000812287">
    <property type="component" value="Unassembled WGS sequence"/>
</dbReference>
<dbReference type="EMBL" id="MU250572">
    <property type="protein sequence ID" value="KAG7440399.1"/>
    <property type="molecule type" value="Genomic_DNA"/>
</dbReference>
<feature type="compositionally biased region" description="Pro residues" evidence="1">
    <location>
        <begin position="441"/>
        <end position="452"/>
    </location>
</feature>
<protein>
    <submittedName>
        <fullName evidence="2">Uncharacterized protein</fullName>
    </submittedName>
</protein>